<dbReference type="EMBL" id="CP030840">
    <property type="protein sequence ID" value="AXC11075.1"/>
    <property type="molecule type" value="Genomic_DNA"/>
</dbReference>
<dbReference type="Proteomes" id="UP000253606">
    <property type="component" value="Chromosome"/>
</dbReference>
<dbReference type="Pfam" id="PF04028">
    <property type="entry name" value="DUF374"/>
    <property type="match status" value="1"/>
</dbReference>
<accession>A0A2Z5FXG5</accession>
<organism evidence="2 3">
    <name type="scientific">Acidisarcina polymorpha</name>
    <dbReference type="NCBI Taxonomy" id="2211140"/>
    <lineage>
        <taxon>Bacteria</taxon>
        <taxon>Pseudomonadati</taxon>
        <taxon>Acidobacteriota</taxon>
        <taxon>Terriglobia</taxon>
        <taxon>Terriglobales</taxon>
        <taxon>Acidobacteriaceae</taxon>
        <taxon>Acidisarcina</taxon>
    </lineage>
</organism>
<dbReference type="AlphaFoldDB" id="A0A2Z5FXG5"/>
<evidence type="ECO:0000313" key="2">
    <source>
        <dbReference type="EMBL" id="AXC11075.1"/>
    </source>
</evidence>
<name>A0A2Z5FXG5_9BACT</name>
<keyword evidence="3" id="KW-1185">Reference proteome</keyword>
<feature type="domain" description="DUF374" evidence="1">
    <location>
        <begin position="47"/>
        <end position="115"/>
    </location>
</feature>
<protein>
    <submittedName>
        <fullName evidence="2">Putative cytosolic protein</fullName>
    </submittedName>
</protein>
<gene>
    <name evidence="2" type="ORF">ACPOL_1733</name>
</gene>
<sequence>MVALLLRAIGATLRFEYVVEPGLVPPTKATPGIYCFWHRCALPALLYFHGKLRCSILVSQSFDGELIARTIERFGFDAVRGSSSREGAAGLLGLKRAIDAGFIAVFTADGPRGPRFKTKVGPVKLAQMSQMPVGILYLLPERAWVANSWDGFLIPKPFSRVAVSWAHKVNPPVSNAGSEELEAVRMQVEVAMERARRLAEEYFAIGSGADRK</sequence>
<dbReference type="CDD" id="cd07983">
    <property type="entry name" value="LPLAT_DUF374-like"/>
    <property type="match status" value="1"/>
</dbReference>
<dbReference type="InterPro" id="IPR007172">
    <property type="entry name" value="DUF374"/>
</dbReference>
<proteinExistence type="predicted"/>
<reference evidence="2 3" key="1">
    <citation type="journal article" date="2018" name="Front. Microbiol.">
        <title>Hydrolytic Capabilities as a Key to Environmental Success: Chitinolytic and Cellulolytic Acidobacteria From Acidic Sub-arctic Soils and Boreal Peatlands.</title>
        <authorList>
            <person name="Belova S.E."/>
            <person name="Ravin N.V."/>
            <person name="Pankratov T.A."/>
            <person name="Rakitin A.L."/>
            <person name="Ivanova A.A."/>
            <person name="Beletsky A.V."/>
            <person name="Mardanov A.V."/>
            <person name="Sinninghe Damste J.S."/>
            <person name="Dedysh S.N."/>
        </authorList>
    </citation>
    <scope>NUCLEOTIDE SEQUENCE [LARGE SCALE GENOMIC DNA]</scope>
    <source>
        <strain evidence="2 3">SBC82</strain>
    </source>
</reference>
<evidence type="ECO:0000313" key="3">
    <source>
        <dbReference type="Proteomes" id="UP000253606"/>
    </source>
</evidence>
<dbReference type="KEGG" id="abas:ACPOL_1733"/>
<evidence type="ECO:0000259" key="1">
    <source>
        <dbReference type="Pfam" id="PF04028"/>
    </source>
</evidence>